<dbReference type="InterPro" id="IPR008993">
    <property type="entry name" value="TIMP-like_OB-fold"/>
</dbReference>
<evidence type="ECO:0000313" key="5">
    <source>
        <dbReference type="Ensembl" id="ENSDCDP00010003906.1"/>
    </source>
</evidence>
<dbReference type="Proteomes" id="UP000694580">
    <property type="component" value="Chromosome 3"/>
</dbReference>
<keyword evidence="6" id="KW-1185">Reference proteome</keyword>
<dbReference type="SUPFAM" id="SSF50242">
    <property type="entry name" value="TIMP-like"/>
    <property type="match status" value="1"/>
</dbReference>
<evidence type="ECO:0000256" key="1">
    <source>
        <dbReference type="ARBA" id="ARBA00004613"/>
    </source>
</evidence>
<dbReference type="InterPro" id="IPR050473">
    <property type="entry name" value="A2M/Complement_sys"/>
</dbReference>
<keyword evidence="2" id="KW-0964">Secreted</keyword>
<proteinExistence type="predicted"/>
<dbReference type="PANTHER" id="PTHR11412:SF81">
    <property type="entry name" value="COMPLEMENT C3"/>
    <property type="match status" value="1"/>
</dbReference>
<evidence type="ECO:0000256" key="2">
    <source>
        <dbReference type="ARBA" id="ARBA00022525"/>
    </source>
</evidence>
<name>A0AAY4A9N2_9TELE</name>
<dbReference type="SMART" id="SM00643">
    <property type="entry name" value="C345C"/>
    <property type="match status" value="1"/>
</dbReference>
<evidence type="ECO:0000259" key="4">
    <source>
        <dbReference type="PROSITE" id="PS50189"/>
    </source>
</evidence>
<dbReference type="PANTHER" id="PTHR11412">
    <property type="entry name" value="MACROGLOBULIN / COMPLEMENT"/>
    <property type="match status" value="1"/>
</dbReference>
<sequence length="365" mass="40875">MVSYALANVGRLSEDFLWKHASPSNVWPVPGDHSFTLEATAYALLALLKTNELEKAGAVVRWLNTEKASAGMYGSIQSTLIVYQAVAEYRTRGKELLNVSLQVTVDPGPTHRPTTWTFNRRNALVSRWTQVTARGTGLATLTVSTRRALTLDQNDSIVQNLSSLEASPLTHRLRLMVHKVVEVVALLQPAAVRVRRFNSAGQSSLCVKFYHPQRGGGLLNKICHSDVCRCVEGLTGPGFNRDASPVPAVYKVTYEQAEAVAHTDTYHMRVEQVLKEGTDSLVQGKVRLFMAHPSCRQTLDLTKGRSYLLMGHYRDLVQSNGSYLYSLSESTWIEYCTQLKKMLQINYKENTIFYGVSVKDLFWSR</sequence>
<dbReference type="InterPro" id="IPR036595">
    <property type="entry name" value="A-macroglobulin_rcpt-bd_sf"/>
</dbReference>
<dbReference type="Ensembl" id="ENSDCDT00010004057.1">
    <property type="protein sequence ID" value="ENSDCDP00010003906.1"/>
    <property type="gene ID" value="ENSDCDG00010001767.1"/>
</dbReference>
<protein>
    <recommendedName>
        <fullName evidence="4">NTR domain-containing protein</fullName>
    </recommendedName>
</protein>
<reference evidence="5 6" key="1">
    <citation type="submission" date="2020-06" db="EMBL/GenBank/DDBJ databases">
        <authorList>
            <consortium name="Wellcome Sanger Institute Data Sharing"/>
        </authorList>
    </citation>
    <scope>NUCLEOTIDE SEQUENCE [LARGE SCALE GENOMIC DNA]</scope>
</reference>
<reference evidence="5" key="2">
    <citation type="submission" date="2025-08" db="UniProtKB">
        <authorList>
            <consortium name="Ensembl"/>
        </authorList>
    </citation>
    <scope>IDENTIFICATION</scope>
</reference>
<dbReference type="GeneTree" id="ENSGT00940000154063"/>
<dbReference type="Gene3D" id="1.50.10.20">
    <property type="match status" value="1"/>
</dbReference>
<dbReference type="SUPFAM" id="SSF48239">
    <property type="entry name" value="Terpenoid cyclases/Protein prenyltransferases"/>
    <property type="match status" value="1"/>
</dbReference>
<keyword evidence="3" id="KW-1015">Disulfide bond</keyword>
<dbReference type="AlphaFoldDB" id="A0AAY4A9N2"/>
<dbReference type="GO" id="GO:0005615">
    <property type="term" value="C:extracellular space"/>
    <property type="evidence" value="ECO:0007669"/>
    <property type="project" value="InterPro"/>
</dbReference>
<reference evidence="5" key="3">
    <citation type="submission" date="2025-09" db="UniProtKB">
        <authorList>
            <consortium name="Ensembl"/>
        </authorList>
    </citation>
    <scope>IDENTIFICATION</scope>
</reference>
<dbReference type="PROSITE" id="PS50189">
    <property type="entry name" value="NTR"/>
    <property type="match status" value="1"/>
</dbReference>
<dbReference type="Pfam" id="PF01759">
    <property type="entry name" value="NTR"/>
    <property type="match status" value="1"/>
</dbReference>
<evidence type="ECO:0000256" key="3">
    <source>
        <dbReference type="ARBA" id="ARBA00023157"/>
    </source>
</evidence>
<dbReference type="Gene3D" id="2.60.40.690">
    <property type="entry name" value="Alpha-macroglobulin, receptor-binding domain"/>
    <property type="match status" value="1"/>
</dbReference>
<organism evidence="5 6">
    <name type="scientific">Denticeps clupeoides</name>
    <name type="common">denticle herring</name>
    <dbReference type="NCBI Taxonomy" id="299321"/>
    <lineage>
        <taxon>Eukaryota</taxon>
        <taxon>Metazoa</taxon>
        <taxon>Chordata</taxon>
        <taxon>Craniata</taxon>
        <taxon>Vertebrata</taxon>
        <taxon>Euteleostomi</taxon>
        <taxon>Actinopterygii</taxon>
        <taxon>Neopterygii</taxon>
        <taxon>Teleostei</taxon>
        <taxon>Clupei</taxon>
        <taxon>Clupeiformes</taxon>
        <taxon>Denticipitoidei</taxon>
        <taxon>Denticipitidae</taxon>
        <taxon>Denticeps</taxon>
    </lineage>
</organism>
<dbReference type="Pfam" id="PF07678">
    <property type="entry name" value="TED_complement"/>
    <property type="match status" value="1"/>
</dbReference>
<dbReference type="Gene3D" id="2.40.50.120">
    <property type="match status" value="1"/>
</dbReference>
<dbReference type="InterPro" id="IPR018933">
    <property type="entry name" value="Netrin_module_non-TIMP"/>
</dbReference>
<dbReference type="InterPro" id="IPR001134">
    <property type="entry name" value="Netrin_domain"/>
</dbReference>
<feature type="domain" description="NTR" evidence="4">
    <location>
        <begin position="228"/>
        <end position="351"/>
    </location>
</feature>
<evidence type="ECO:0000313" key="6">
    <source>
        <dbReference type="Proteomes" id="UP000694580"/>
    </source>
</evidence>
<accession>A0AAY4A9N2</accession>
<dbReference type="InterPro" id="IPR008930">
    <property type="entry name" value="Terpenoid_cyclase/PrenylTrfase"/>
</dbReference>
<comment type="subcellular location">
    <subcellularLocation>
        <location evidence="1">Secreted</location>
    </subcellularLocation>
</comment>
<dbReference type="InterPro" id="IPR011626">
    <property type="entry name" value="Alpha-macroglobulin_TED"/>
</dbReference>